<dbReference type="Proteomes" id="UP001189429">
    <property type="component" value="Unassembled WGS sequence"/>
</dbReference>
<organism evidence="2 3">
    <name type="scientific">Prorocentrum cordatum</name>
    <dbReference type="NCBI Taxonomy" id="2364126"/>
    <lineage>
        <taxon>Eukaryota</taxon>
        <taxon>Sar</taxon>
        <taxon>Alveolata</taxon>
        <taxon>Dinophyceae</taxon>
        <taxon>Prorocentrales</taxon>
        <taxon>Prorocentraceae</taxon>
        <taxon>Prorocentrum</taxon>
    </lineage>
</organism>
<dbReference type="Pfam" id="PF14529">
    <property type="entry name" value="Exo_endo_phos_2"/>
    <property type="match status" value="1"/>
</dbReference>
<dbReference type="PROSITE" id="PS50878">
    <property type="entry name" value="RT_POL"/>
    <property type="match status" value="1"/>
</dbReference>
<proteinExistence type="predicted"/>
<sequence>MSSQTTLKGEHYTMYVFPGVGPCRARGNQIWVRHHLAKSVSFVTQVTDRVHALSHAFQASAKHRRLVFVNVHAPTQQAPPEERENFFASLEDLIASQSAGVDYVIAGDFNAWLGPFASPGVGASSRDQESESGTRLRETVAEFHMDVVSTTRQDYRPTWQATSGHQHRIDYLIVSKGLAPTARDVHTHLEMDMSFATSVDHWPVSASLVVNKRYRPREAKTPKICRAKLKDPHLQLALQQRLWDQNVALRGRPHEKLQQLNLAMTELVQDIFAADGDAPRKHWISQHAWQLMQRAWTLKDALRDARWHCRSARLRACFSAWRLRSASNAPRDDERRYGLHYAQLHSARVAEARSLHQLRLAQAEKAKALVADREHQWTTLACEADQAAAAGDLRKTYSIVRRLGGFSPSTLPGTRLANGEFAVSEAQAKERRETFFAELLIGELQQDVPQPSPPPLPDPQLVRDAFAEVGNVRYRVSQLLQTIKDNKAVGPDGLPIEVWKAAGDLAADYIAEIIEDVIQTNDVPVAWRGGRLGKLFKGKGDTAECDMYRGLLVGDHTSKIFTGVLYPSVQRRVEEALPPQQCGGVACSGANRGHHVVSSFVERTAIEKRPSAILFLDLTKAFDKLVREMAFHLVAGSTTEADLAAQLEHVANLHKDTWFALSPEGKVIRTTRGSRQGCRFGALIFNIVYSVALGELRAALDKINLTFAAECEPGGPPWAHQPGAFPTHTVPVGEVTYVDDEAVLIVGEDNASLNRNVALVAEAAHTTMEKHGMQLNWKPGKSEALIMWRGKGARAAKAEAMIGERPALTVLGIPSIECSVVSEYKHLGSMQSGVASSALDIRARLRKASAVYHSLVRKVFAAQHMSVQLRLRLFQSLVLSVLFYNSELWTPSRTHIQWLHTFYLRAVRRRFPGSRCHQPGAT</sequence>
<dbReference type="InterPro" id="IPR005135">
    <property type="entry name" value="Endo/exonuclease/phosphatase"/>
</dbReference>
<dbReference type="InterPro" id="IPR000477">
    <property type="entry name" value="RT_dom"/>
</dbReference>
<dbReference type="PANTHER" id="PTHR47027">
    <property type="entry name" value="REVERSE TRANSCRIPTASE DOMAIN-CONTAINING PROTEIN"/>
    <property type="match status" value="1"/>
</dbReference>
<accession>A0ABN9Q938</accession>
<dbReference type="InterPro" id="IPR036691">
    <property type="entry name" value="Endo/exonu/phosph_ase_sf"/>
</dbReference>
<evidence type="ECO:0000313" key="2">
    <source>
        <dbReference type="EMBL" id="CAK0801015.1"/>
    </source>
</evidence>
<name>A0ABN9Q938_9DINO</name>
<dbReference type="Gene3D" id="3.60.10.10">
    <property type="entry name" value="Endonuclease/exonuclease/phosphatase"/>
    <property type="match status" value="1"/>
</dbReference>
<feature type="domain" description="Reverse transcriptase" evidence="1">
    <location>
        <begin position="516"/>
        <end position="793"/>
    </location>
</feature>
<dbReference type="PANTHER" id="PTHR47027:SF20">
    <property type="entry name" value="REVERSE TRANSCRIPTASE-LIKE PROTEIN WITH RNA-DIRECTED DNA POLYMERASE DOMAIN"/>
    <property type="match status" value="1"/>
</dbReference>
<gene>
    <name evidence="2" type="ORF">PCOR1329_LOCUS9013</name>
</gene>
<evidence type="ECO:0000259" key="1">
    <source>
        <dbReference type="PROSITE" id="PS50878"/>
    </source>
</evidence>
<evidence type="ECO:0000313" key="3">
    <source>
        <dbReference type="Proteomes" id="UP001189429"/>
    </source>
</evidence>
<comment type="caution">
    <text evidence="2">The sequence shown here is derived from an EMBL/GenBank/DDBJ whole genome shotgun (WGS) entry which is preliminary data.</text>
</comment>
<dbReference type="EMBL" id="CAUYUJ010002492">
    <property type="protein sequence ID" value="CAK0801015.1"/>
    <property type="molecule type" value="Genomic_DNA"/>
</dbReference>
<protein>
    <recommendedName>
        <fullName evidence="1">Reverse transcriptase domain-containing protein</fullName>
    </recommendedName>
</protein>
<reference evidence="2" key="1">
    <citation type="submission" date="2023-10" db="EMBL/GenBank/DDBJ databases">
        <authorList>
            <person name="Chen Y."/>
            <person name="Shah S."/>
            <person name="Dougan E. K."/>
            <person name="Thang M."/>
            <person name="Chan C."/>
        </authorList>
    </citation>
    <scope>NUCLEOTIDE SEQUENCE [LARGE SCALE GENOMIC DNA]</scope>
</reference>
<keyword evidence="3" id="KW-1185">Reference proteome</keyword>
<dbReference type="SUPFAM" id="SSF56219">
    <property type="entry name" value="DNase I-like"/>
    <property type="match status" value="1"/>
</dbReference>